<keyword evidence="4" id="KW-1185">Reference proteome</keyword>
<feature type="region of interest" description="Disordered" evidence="1">
    <location>
        <begin position="244"/>
        <end position="264"/>
    </location>
</feature>
<organism evidence="3 4">
    <name type="scientific">Postia placenta MAD-698-R-SB12</name>
    <dbReference type="NCBI Taxonomy" id="670580"/>
    <lineage>
        <taxon>Eukaryota</taxon>
        <taxon>Fungi</taxon>
        <taxon>Dikarya</taxon>
        <taxon>Basidiomycota</taxon>
        <taxon>Agaricomycotina</taxon>
        <taxon>Agaricomycetes</taxon>
        <taxon>Polyporales</taxon>
        <taxon>Adustoporiaceae</taxon>
        <taxon>Rhodonia</taxon>
    </lineage>
</organism>
<dbReference type="InterPro" id="IPR039540">
    <property type="entry name" value="UBL3-like_ubiquitin_dom"/>
</dbReference>
<dbReference type="PANTHER" id="PTHR13169">
    <property type="entry name" value="UBIQUITIN-LIKE PROTEIN 3 HCG-1 PROTEIN"/>
    <property type="match status" value="1"/>
</dbReference>
<feature type="region of interest" description="Disordered" evidence="1">
    <location>
        <begin position="1"/>
        <end position="62"/>
    </location>
</feature>
<dbReference type="OrthoDB" id="1043111at2759"/>
<accession>A0A1X6N451</accession>
<dbReference type="STRING" id="670580.A0A1X6N451"/>
<proteinExistence type="predicted"/>
<evidence type="ECO:0000256" key="1">
    <source>
        <dbReference type="SAM" id="MobiDB-lite"/>
    </source>
</evidence>
<dbReference type="SUPFAM" id="SSF54236">
    <property type="entry name" value="Ubiquitin-like"/>
    <property type="match status" value="1"/>
</dbReference>
<dbReference type="EMBL" id="KZ110595">
    <property type="protein sequence ID" value="OSX63397.1"/>
    <property type="molecule type" value="Genomic_DNA"/>
</dbReference>
<evidence type="ECO:0000313" key="3">
    <source>
        <dbReference type="EMBL" id="OSX63397.1"/>
    </source>
</evidence>
<evidence type="ECO:0000313" key="4">
    <source>
        <dbReference type="Proteomes" id="UP000194127"/>
    </source>
</evidence>
<dbReference type="InterPro" id="IPR040015">
    <property type="entry name" value="UBL3-like"/>
</dbReference>
<dbReference type="AlphaFoldDB" id="A0A1X6N451"/>
<dbReference type="RefSeq" id="XP_024340191.1">
    <property type="nucleotide sequence ID" value="XM_024480640.1"/>
</dbReference>
<reference evidence="3 4" key="1">
    <citation type="submission" date="2017-04" db="EMBL/GenBank/DDBJ databases">
        <title>Genome Sequence of the Model Brown-Rot Fungus Postia placenta SB12.</title>
        <authorList>
            <consortium name="DOE Joint Genome Institute"/>
            <person name="Gaskell J."/>
            <person name="Kersten P."/>
            <person name="Larrondo L.F."/>
            <person name="Canessa P."/>
            <person name="Martinez D."/>
            <person name="Hibbett D."/>
            <person name="Schmoll M."/>
            <person name="Kubicek C.P."/>
            <person name="Martinez A.T."/>
            <person name="Yadav J."/>
            <person name="Master E."/>
            <person name="Magnuson J.K."/>
            <person name="James T."/>
            <person name="Yaver D."/>
            <person name="Berka R."/>
            <person name="Labutti K."/>
            <person name="Lipzen A."/>
            <person name="Aerts A."/>
            <person name="Barry K."/>
            <person name="Henrissat B."/>
            <person name="Blanchette R."/>
            <person name="Grigoriev I."/>
            <person name="Cullen D."/>
        </authorList>
    </citation>
    <scope>NUCLEOTIDE SEQUENCE [LARGE SCALE GENOMIC DNA]</scope>
    <source>
        <strain evidence="3 4">MAD-698-R-SB12</strain>
    </source>
</reference>
<dbReference type="Pfam" id="PF13881">
    <property type="entry name" value="Rad60-SLD_2"/>
    <property type="match status" value="1"/>
</dbReference>
<feature type="domain" description="Ubiquitin-like" evidence="2">
    <location>
        <begin position="147"/>
        <end position="215"/>
    </location>
</feature>
<feature type="region of interest" description="Disordered" evidence="1">
    <location>
        <begin position="121"/>
        <end position="141"/>
    </location>
</feature>
<protein>
    <recommendedName>
        <fullName evidence="2">Ubiquitin-like domain-containing protein</fullName>
    </recommendedName>
</protein>
<sequence>MSTTHLSAAQSRPPTADARLPPPPSGDEPDARHPPPRSFSQPQLPYHFQPPTTPGSAAPSLHHLTLPRHLTPAMRDSFAPMCASARTSYTRVDATATVPGTPRAEAEQLQDLPVLAAAEGTAEGADNEKETETDGAGDAGLPALPQAVLTFLLVSGRRRTMAFDPETTIGRMKELVWNAWPNEWQDERPPAPSYFRVLYLGKILQDDDTLAKWSFPLSHPQSSASAAPQNPTIVHLSVRAHAPAMEDTPKKRRGGGAGEEGEGAGCCGCVVC</sequence>
<name>A0A1X6N451_9APHY</name>
<dbReference type="InterPro" id="IPR029071">
    <property type="entry name" value="Ubiquitin-like_domsf"/>
</dbReference>
<dbReference type="InterPro" id="IPR000626">
    <property type="entry name" value="Ubiquitin-like_dom"/>
</dbReference>
<evidence type="ECO:0000259" key="2">
    <source>
        <dbReference type="PROSITE" id="PS50053"/>
    </source>
</evidence>
<dbReference type="PANTHER" id="PTHR13169:SF0">
    <property type="entry name" value="UBIQUITIN-LIKE PROTEIN 3"/>
    <property type="match status" value="1"/>
</dbReference>
<dbReference type="PROSITE" id="PS50053">
    <property type="entry name" value="UBIQUITIN_2"/>
    <property type="match status" value="1"/>
</dbReference>
<gene>
    <name evidence="3" type="ORF">POSPLADRAFT_1055458</name>
</gene>
<dbReference type="Gene3D" id="3.10.20.90">
    <property type="entry name" value="Phosphatidylinositol 3-kinase Catalytic Subunit, Chain A, domain 1"/>
    <property type="match status" value="1"/>
</dbReference>
<feature type="compositionally biased region" description="Polar residues" evidence="1">
    <location>
        <begin position="1"/>
        <end position="10"/>
    </location>
</feature>
<dbReference type="Proteomes" id="UP000194127">
    <property type="component" value="Unassembled WGS sequence"/>
</dbReference>
<dbReference type="GeneID" id="36325590"/>